<gene>
    <name evidence="4" type="ORF">U9M48_002529</name>
</gene>
<dbReference type="GO" id="GO:0015074">
    <property type="term" value="P:DNA integration"/>
    <property type="evidence" value="ECO:0007669"/>
    <property type="project" value="InterPro"/>
</dbReference>
<dbReference type="InterPro" id="IPR036397">
    <property type="entry name" value="RNaseH_sf"/>
</dbReference>
<dbReference type="PANTHER" id="PTHR42648">
    <property type="entry name" value="TRANSPOSASE, PUTATIVE-RELATED"/>
    <property type="match status" value="1"/>
</dbReference>
<organism evidence="4 5">
    <name type="scientific">Paspalum notatum var. saurae</name>
    <dbReference type="NCBI Taxonomy" id="547442"/>
    <lineage>
        <taxon>Eukaryota</taxon>
        <taxon>Viridiplantae</taxon>
        <taxon>Streptophyta</taxon>
        <taxon>Embryophyta</taxon>
        <taxon>Tracheophyta</taxon>
        <taxon>Spermatophyta</taxon>
        <taxon>Magnoliopsida</taxon>
        <taxon>Liliopsida</taxon>
        <taxon>Poales</taxon>
        <taxon>Poaceae</taxon>
        <taxon>PACMAD clade</taxon>
        <taxon>Panicoideae</taxon>
        <taxon>Andropogonodae</taxon>
        <taxon>Paspaleae</taxon>
        <taxon>Paspalinae</taxon>
        <taxon>Paspalum</taxon>
    </lineage>
</organism>
<dbReference type="SUPFAM" id="SSF53098">
    <property type="entry name" value="Ribonuclease H-like"/>
    <property type="match status" value="1"/>
</dbReference>
<evidence type="ECO:0000313" key="4">
    <source>
        <dbReference type="EMBL" id="WVZ51377.1"/>
    </source>
</evidence>
<protein>
    <recommendedName>
        <fullName evidence="3">Integrase catalytic domain-containing protein</fullName>
    </recommendedName>
</protein>
<dbReference type="InterPro" id="IPR012337">
    <property type="entry name" value="RNaseH-like_sf"/>
</dbReference>
<dbReference type="EMBL" id="CP144745">
    <property type="protein sequence ID" value="WVZ51377.1"/>
    <property type="molecule type" value="Genomic_DNA"/>
</dbReference>
<dbReference type="InterPro" id="IPR001584">
    <property type="entry name" value="Integrase_cat-core"/>
</dbReference>
<sequence>MFSSITKARTVNTKIALATTKKGDMSMAEYVGKMRALADELTYAGKTIDDDELMSYILSGLDYDYNPIMFPLVARVEPISFGEAYSQLLIYEHRVELQHGDANPASANTASRGRGGNRGHGNGGRGRNSTSRGRGHSSGAYPPQQNNNSSNRGGYNNSGSDTRPKCQFCGKRGHTVVNCWHCFDEDFTPDERYAGAATASYGVDTNWYTDTGATDHVTSELEKITVRDKYKGHDQIHTASGAGMKISHIGHSVVKTPTRNLHLNDVLYVPKASKNLVSIHRLASNNSAFLEFHPDYFFIKDQATKKTLLKGCCHNGLYPLPSIKRAYGAVKPSVDRCHSRLAHPAPPIVERKAKSHQLPYLQSHNISSHPLELVYSDIWGPAPNSVSGQKYYVSFIDDYNKFTWIYLLKFKSDVFQKFHEFQSLVERLFNRKIISIQTDWGGEYQRLHNFFSKFSITHHVSCPHAHQQNGAAERKHRHIVEVGLALLAQACMPLKFWGKAFLSAVYLINRTPSRVIEYSTPLKRLFHQQPVYSSLRIFGCACWPNLRPYNHHKLQFRSLQCVFLGYSPIHKRFKCLNPSSGRVYISCDVTFDESVFPFQNMHPNAGQRLQSEISILSPSLLNPLTTDQGFHN</sequence>
<evidence type="ECO:0000256" key="2">
    <source>
        <dbReference type="SAM" id="MobiDB-lite"/>
    </source>
</evidence>
<dbReference type="InterPro" id="IPR057670">
    <property type="entry name" value="SH3_retrovirus"/>
</dbReference>
<dbReference type="PROSITE" id="PS50994">
    <property type="entry name" value="INTEGRASE"/>
    <property type="match status" value="1"/>
</dbReference>
<keyword evidence="1" id="KW-0378">Hydrolase</keyword>
<evidence type="ECO:0000313" key="5">
    <source>
        <dbReference type="Proteomes" id="UP001341281"/>
    </source>
</evidence>
<feature type="compositionally biased region" description="Low complexity" evidence="2">
    <location>
        <begin position="146"/>
        <end position="160"/>
    </location>
</feature>
<accession>A0AAQ3SHI6</accession>
<dbReference type="Proteomes" id="UP001341281">
    <property type="component" value="Chromosome 01"/>
</dbReference>
<dbReference type="Pfam" id="PF25597">
    <property type="entry name" value="SH3_retrovirus"/>
    <property type="match status" value="1"/>
</dbReference>
<feature type="compositionally biased region" description="Gly residues" evidence="2">
    <location>
        <begin position="113"/>
        <end position="126"/>
    </location>
</feature>
<reference evidence="4 5" key="1">
    <citation type="submission" date="2024-02" db="EMBL/GenBank/DDBJ databases">
        <title>High-quality chromosome-scale genome assembly of Pensacola bahiagrass (Paspalum notatum Flugge var. saurae).</title>
        <authorList>
            <person name="Vega J.M."/>
            <person name="Podio M."/>
            <person name="Orjuela J."/>
            <person name="Siena L.A."/>
            <person name="Pessino S.C."/>
            <person name="Combes M.C."/>
            <person name="Mariac C."/>
            <person name="Albertini E."/>
            <person name="Pupilli F."/>
            <person name="Ortiz J.P.A."/>
            <person name="Leblanc O."/>
        </authorList>
    </citation>
    <scope>NUCLEOTIDE SEQUENCE [LARGE SCALE GENOMIC DNA]</scope>
    <source>
        <strain evidence="4">R1</strain>
        <tissue evidence="4">Leaf</tissue>
    </source>
</reference>
<dbReference type="InterPro" id="IPR054722">
    <property type="entry name" value="PolX-like_BBD"/>
</dbReference>
<evidence type="ECO:0000259" key="3">
    <source>
        <dbReference type="PROSITE" id="PS50994"/>
    </source>
</evidence>
<feature type="domain" description="Integrase catalytic" evidence="3">
    <location>
        <begin position="366"/>
        <end position="529"/>
    </location>
</feature>
<proteinExistence type="predicted"/>
<dbReference type="GO" id="GO:0008233">
    <property type="term" value="F:peptidase activity"/>
    <property type="evidence" value="ECO:0007669"/>
    <property type="project" value="UniProtKB-KW"/>
</dbReference>
<keyword evidence="1" id="KW-0645">Protease</keyword>
<dbReference type="AlphaFoldDB" id="A0AAQ3SHI6"/>
<dbReference type="Gene3D" id="3.30.420.10">
    <property type="entry name" value="Ribonuclease H-like superfamily/Ribonuclease H"/>
    <property type="match status" value="1"/>
</dbReference>
<dbReference type="GO" id="GO:0003676">
    <property type="term" value="F:nucleic acid binding"/>
    <property type="evidence" value="ECO:0007669"/>
    <property type="project" value="InterPro"/>
</dbReference>
<dbReference type="InterPro" id="IPR039537">
    <property type="entry name" value="Retrotran_Ty1/copia-like"/>
</dbReference>
<dbReference type="PANTHER" id="PTHR42648:SF26">
    <property type="entry name" value="INTEGRASE CATALYTIC DOMAIN-CONTAINING PROTEIN"/>
    <property type="match status" value="1"/>
</dbReference>
<feature type="region of interest" description="Disordered" evidence="2">
    <location>
        <begin position="102"/>
        <end position="161"/>
    </location>
</feature>
<dbReference type="Pfam" id="PF22936">
    <property type="entry name" value="Pol_BBD"/>
    <property type="match status" value="1"/>
</dbReference>
<dbReference type="GO" id="GO:0006508">
    <property type="term" value="P:proteolysis"/>
    <property type="evidence" value="ECO:0007669"/>
    <property type="project" value="UniProtKB-KW"/>
</dbReference>
<name>A0AAQ3SHI6_PASNO</name>
<evidence type="ECO:0000256" key="1">
    <source>
        <dbReference type="ARBA" id="ARBA00022670"/>
    </source>
</evidence>
<keyword evidence="5" id="KW-1185">Reference proteome</keyword>